<dbReference type="PANTHER" id="PTHR22916:SF3">
    <property type="entry name" value="UDP-GLCNAC:BETAGAL BETA-1,3-N-ACETYLGLUCOSAMINYLTRANSFERASE-LIKE PROTEIN 1"/>
    <property type="match status" value="1"/>
</dbReference>
<dbReference type="PANTHER" id="PTHR22916">
    <property type="entry name" value="GLYCOSYLTRANSFERASE"/>
    <property type="match status" value="1"/>
</dbReference>
<comment type="similarity">
    <text evidence="1">Belongs to the glycosyltransferase 2 family.</text>
</comment>
<protein>
    <submittedName>
        <fullName evidence="3">Glycosyltransferase</fullName>
    </submittedName>
</protein>
<dbReference type="InterPro" id="IPR001173">
    <property type="entry name" value="Glyco_trans_2-like"/>
</dbReference>
<evidence type="ECO:0000313" key="4">
    <source>
        <dbReference type="Proteomes" id="UP000490800"/>
    </source>
</evidence>
<evidence type="ECO:0000259" key="2">
    <source>
        <dbReference type="Pfam" id="PF00535"/>
    </source>
</evidence>
<accession>A0A7X3FFC1</accession>
<dbReference type="OrthoDB" id="9785185at2"/>
<dbReference type="Gene3D" id="3.90.550.10">
    <property type="entry name" value="Spore Coat Polysaccharide Biosynthesis Protein SpsA, Chain A"/>
    <property type="match status" value="1"/>
</dbReference>
<sequence>MIDISIIMSVYNDENYLEESINSILNQTFTNWECIIINDASKDRSSEIIEHYSAIEPRIKVINLPVNQGLANALNMGIKNANGTYIARHDSDDIMLPDRLSKQFDFMETHKEIGVLGSFAKIIDEDGVLKGSIITPRIPNSNNICKGNPVIHPSVFIRKELFNQIGSYDSSLRRCQDYALWFHFISRGVNFYNLEEELLLYRITRSSYSKKKFRYRWSEAQIIWKGCRKLNKKFTGLVYAIKPILVGVLPKDIYRHIQFKKSFSKSHS</sequence>
<dbReference type="GO" id="GO:0016758">
    <property type="term" value="F:hexosyltransferase activity"/>
    <property type="evidence" value="ECO:0007669"/>
    <property type="project" value="UniProtKB-ARBA"/>
</dbReference>
<evidence type="ECO:0000313" key="3">
    <source>
        <dbReference type="EMBL" id="MVO98684.1"/>
    </source>
</evidence>
<keyword evidence="3" id="KW-0808">Transferase</keyword>
<dbReference type="Proteomes" id="UP000490800">
    <property type="component" value="Unassembled WGS sequence"/>
</dbReference>
<dbReference type="SUPFAM" id="SSF53448">
    <property type="entry name" value="Nucleotide-diphospho-sugar transferases"/>
    <property type="match status" value="1"/>
</dbReference>
<dbReference type="Pfam" id="PF00535">
    <property type="entry name" value="Glycos_transf_2"/>
    <property type="match status" value="1"/>
</dbReference>
<dbReference type="InterPro" id="IPR029044">
    <property type="entry name" value="Nucleotide-diphossugar_trans"/>
</dbReference>
<reference evidence="3 4" key="1">
    <citation type="journal article" date="2019" name="Microorganisms">
        <title>Paenibacillus lutrae sp. nov., A Chitinolytic Species Isolated from A River Otter in Castril Natural Park, Granada, Spain.</title>
        <authorList>
            <person name="Rodriguez M."/>
            <person name="Reina J.C."/>
            <person name="Bejar V."/>
            <person name="Llamas I."/>
        </authorList>
    </citation>
    <scope>NUCLEOTIDE SEQUENCE [LARGE SCALE GENOMIC DNA]</scope>
    <source>
        <strain evidence="3 4">N10</strain>
    </source>
</reference>
<dbReference type="EMBL" id="RHLK01000002">
    <property type="protein sequence ID" value="MVO98684.1"/>
    <property type="molecule type" value="Genomic_DNA"/>
</dbReference>
<dbReference type="RefSeq" id="WP_157333105.1">
    <property type="nucleotide sequence ID" value="NZ_RHLK01000002.1"/>
</dbReference>
<dbReference type="AlphaFoldDB" id="A0A7X3FFC1"/>
<evidence type="ECO:0000256" key="1">
    <source>
        <dbReference type="ARBA" id="ARBA00006739"/>
    </source>
</evidence>
<proteinExistence type="inferred from homology"/>
<comment type="caution">
    <text evidence="3">The sequence shown here is derived from an EMBL/GenBank/DDBJ whole genome shotgun (WGS) entry which is preliminary data.</text>
</comment>
<gene>
    <name evidence="3" type="ORF">EDM21_03980</name>
</gene>
<organism evidence="3 4">
    <name type="scientific">Paenibacillus lutrae</name>
    <dbReference type="NCBI Taxonomy" id="2078573"/>
    <lineage>
        <taxon>Bacteria</taxon>
        <taxon>Bacillati</taxon>
        <taxon>Bacillota</taxon>
        <taxon>Bacilli</taxon>
        <taxon>Bacillales</taxon>
        <taxon>Paenibacillaceae</taxon>
        <taxon>Paenibacillus</taxon>
    </lineage>
</organism>
<name>A0A7X3FFC1_9BACL</name>
<keyword evidence="4" id="KW-1185">Reference proteome</keyword>
<feature type="domain" description="Glycosyltransferase 2-like" evidence="2">
    <location>
        <begin position="5"/>
        <end position="163"/>
    </location>
</feature>